<dbReference type="OrthoDB" id="410198at2759"/>
<dbReference type="Gene3D" id="3.40.630.30">
    <property type="match status" value="1"/>
</dbReference>
<dbReference type="EMBL" id="CAJNDS010002325">
    <property type="protein sequence ID" value="CAE7433398.1"/>
    <property type="molecule type" value="Genomic_DNA"/>
</dbReference>
<dbReference type="Proteomes" id="UP000604046">
    <property type="component" value="Unassembled WGS sequence"/>
</dbReference>
<comment type="caution">
    <text evidence="1">The sequence shown here is derived from an EMBL/GenBank/DDBJ whole genome shotgun (WGS) entry which is preliminary data.</text>
</comment>
<evidence type="ECO:0008006" key="3">
    <source>
        <dbReference type="Google" id="ProtNLM"/>
    </source>
</evidence>
<name>A0A812REJ0_9DINO</name>
<dbReference type="InterPro" id="IPR016181">
    <property type="entry name" value="Acyl_CoA_acyltransferase"/>
</dbReference>
<accession>A0A812REJ0</accession>
<sequence length="214" mass="24564">MAAPLLQDRNLAETYEFTDPAEMPYCCDILQLRQKEMWPNKPLEYSVVEGDRTFNRHFGIWHRTRATGAAATPGTLTDLPGRSRGMNITNVQLELVSVLTVTVEPHESQARLRMFATDGRFRKLRLGTMVAKYVYSCLAAEGMRRVWCSARAEKVPYYQRHLNLRVISSIFEKGGLKFVFMESWLRDLKASSTFCRILKQVDGETSRVCVYAKL</sequence>
<keyword evidence="2" id="KW-1185">Reference proteome</keyword>
<dbReference type="AlphaFoldDB" id="A0A812REJ0"/>
<proteinExistence type="predicted"/>
<gene>
    <name evidence="1" type="ORF">SNAT2548_LOCUS23536</name>
</gene>
<evidence type="ECO:0000313" key="2">
    <source>
        <dbReference type="Proteomes" id="UP000604046"/>
    </source>
</evidence>
<reference evidence="1" key="1">
    <citation type="submission" date="2021-02" db="EMBL/GenBank/DDBJ databases">
        <authorList>
            <person name="Dougan E. K."/>
            <person name="Rhodes N."/>
            <person name="Thang M."/>
            <person name="Chan C."/>
        </authorList>
    </citation>
    <scope>NUCLEOTIDE SEQUENCE</scope>
</reference>
<protein>
    <recommendedName>
        <fullName evidence="3">Glycylpeptide N-tetradecanoyltransferase</fullName>
    </recommendedName>
</protein>
<evidence type="ECO:0000313" key="1">
    <source>
        <dbReference type="EMBL" id="CAE7433398.1"/>
    </source>
</evidence>
<dbReference type="SUPFAM" id="SSF55729">
    <property type="entry name" value="Acyl-CoA N-acyltransferases (Nat)"/>
    <property type="match status" value="1"/>
</dbReference>
<organism evidence="1 2">
    <name type="scientific">Symbiodinium natans</name>
    <dbReference type="NCBI Taxonomy" id="878477"/>
    <lineage>
        <taxon>Eukaryota</taxon>
        <taxon>Sar</taxon>
        <taxon>Alveolata</taxon>
        <taxon>Dinophyceae</taxon>
        <taxon>Suessiales</taxon>
        <taxon>Symbiodiniaceae</taxon>
        <taxon>Symbiodinium</taxon>
    </lineage>
</organism>